<dbReference type="InterPro" id="IPR034660">
    <property type="entry name" value="DinB/YfiT-like"/>
</dbReference>
<dbReference type="GO" id="GO:0046872">
    <property type="term" value="F:metal ion binding"/>
    <property type="evidence" value="ECO:0007669"/>
    <property type="project" value="UniProtKB-KW"/>
</dbReference>
<dbReference type="Proteomes" id="UP000526408">
    <property type="component" value="Unassembled WGS sequence"/>
</dbReference>
<dbReference type="Pfam" id="PF05163">
    <property type="entry name" value="DinB"/>
    <property type="match status" value="1"/>
</dbReference>
<feature type="binding site" evidence="3">
    <location>
        <position position="50"/>
    </location>
    <ligand>
        <name>a divalent metal cation</name>
        <dbReference type="ChEBI" id="CHEBI:60240"/>
    </ligand>
</feature>
<comment type="caution">
    <text evidence="4">The sequence shown here is derived from an EMBL/GenBank/DDBJ whole genome shotgun (WGS) entry which is preliminary data.</text>
</comment>
<evidence type="ECO:0000313" key="4">
    <source>
        <dbReference type="EMBL" id="NKX43185.1"/>
    </source>
</evidence>
<dbReference type="RefSeq" id="WP_168621573.1">
    <property type="nucleotide sequence ID" value="NZ_JAAZQQ010000001.1"/>
</dbReference>
<feature type="binding site" evidence="3">
    <location>
        <position position="132"/>
    </location>
    <ligand>
        <name>a divalent metal cation</name>
        <dbReference type="ChEBI" id="CHEBI:60240"/>
    </ligand>
</feature>
<dbReference type="PANTHER" id="PTHR37302:SF3">
    <property type="entry name" value="DAMAGE-INDUCIBLE PROTEIN DINB"/>
    <property type="match status" value="1"/>
</dbReference>
<gene>
    <name evidence="4" type="ORF">HCU73_01160</name>
</gene>
<evidence type="ECO:0000256" key="2">
    <source>
        <dbReference type="ARBA" id="ARBA00022723"/>
    </source>
</evidence>
<dbReference type="Gene3D" id="1.20.120.450">
    <property type="entry name" value="dinb family like domain"/>
    <property type="match status" value="1"/>
</dbReference>
<accession>A0A7X6JVZ1</accession>
<dbReference type="AlphaFoldDB" id="A0A7X6JVZ1"/>
<name>A0A7X6JVZ1_9RHOB</name>
<dbReference type="EMBL" id="JAAZQQ010000001">
    <property type="protein sequence ID" value="NKX43185.1"/>
    <property type="molecule type" value="Genomic_DNA"/>
</dbReference>
<keyword evidence="2 3" id="KW-0479">Metal-binding</keyword>
<feature type="binding site" evidence="3">
    <location>
        <position position="136"/>
    </location>
    <ligand>
        <name>a divalent metal cation</name>
        <dbReference type="ChEBI" id="CHEBI:60240"/>
    </ligand>
</feature>
<organism evidence="4 5">
    <name type="scientific">Roseicyclus persicicus</name>
    <dbReference type="NCBI Taxonomy" id="2650661"/>
    <lineage>
        <taxon>Bacteria</taxon>
        <taxon>Pseudomonadati</taxon>
        <taxon>Pseudomonadota</taxon>
        <taxon>Alphaproteobacteria</taxon>
        <taxon>Rhodobacterales</taxon>
        <taxon>Roseobacteraceae</taxon>
        <taxon>Roseicyclus</taxon>
    </lineage>
</organism>
<reference evidence="4 5" key="1">
    <citation type="submission" date="2020-04" db="EMBL/GenBank/DDBJ databases">
        <authorList>
            <person name="Yoon J."/>
        </authorList>
    </citation>
    <scope>NUCLEOTIDE SEQUENCE [LARGE SCALE GENOMIC DNA]</scope>
    <source>
        <strain evidence="4 5">KMU-115</strain>
    </source>
</reference>
<dbReference type="InterPro" id="IPR007837">
    <property type="entry name" value="DinB"/>
</dbReference>
<dbReference type="PANTHER" id="PTHR37302">
    <property type="entry name" value="SLR1116 PROTEIN"/>
    <property type="match status" value="1"/>
</dbReference>
<protein>
    <recommendedName>
        <fullName evidence="6">Damage-inducible protein DinB</fullName>
    </recommendedName>
</protein>
<evidence type="ECO:0000313" key="5">
    <source>
        <dbReference type="Proteomes" id="UP000526408"/>
    </source>
</evidence>
<comment type="similarity">
    <text evidence="1">Belongs to the DinB family.</text>
</comment>
<keyword evidence="5" id="KW-1185">Reference proteome</keyword>
<evidence type="ECO:0008006" key="6">
    <source>
        <dbReference type="Google" id="ProtNLM"/>
    </source>
</evidence>
<evidence type="ECO:0000256" key="3">
    <source>
        <dbReference type="PIRSR" id="PIRSR607837-1"/>
    </source>
</evidence>
<sequence>MSGRTLFSRMARNNAWANATLLGAVCQLPQAAFDAPRTGFFPSLRLTLGHVWLVDLFYLDALERGGRGRAIFSEETEPETAHALRDLQAAADARLVAYCDRGVPPDATVSVDWRGGPATETVEDVLLHLFQHQVHHRGQAHAMLSGTAVPPPPLDEFFPAFGRAPTAEEYLR</sequence>
<evidence type="ECO:0000256" key="1">
    <source>
        <dbReference type="ARBA" id="ARBA00008635"/>
    </source>
</evidence>
<dbReference type="SUPFAM" id="SSF109854">
    <property type="entry name" value="DinB/YfiT-like putative metalloenzymes"/>
    <property type="match status" value="1"/>
</dbReference>
<proteinExistence type="inferred from homology"/>